<sequence>MPSWQRLQPRSLHACRDLRRTTPRYAHVQASCSVGQSAITREPFSDAQMVTGMLERPGGYIAARELSTKAYRNSTGVAQRD</sequence>
<evidence type="ECO:0000313" key="2">
    <source>
        <dbReference type="Proteomes" id="UP000298493"/>
    </source>
</evidence>
<proteinExistence type="predicted"/>
<reference evidence="1 2" key="1">
    <citation type="submission" date="2019-04" db="EMBL/GenBank/DDBJ databases">
        <title>High contiguity whole genome sequence and gene annotation resource for two Venturia nashicola isolates.</title>
        <authorList>
            <person name="Prokchorchik M."/>
            <person name="Won K."/>
            <person name="Lee Y."/>
            <person name="Choi E.D."/>
            <person name="Segonzac C."/>
            <person name="Sohn K.H."/>
        </authorList>
    </citation>
    <scope>NUCLEOTIDE SEQUENCE [LARGE SCALE GENOMIC DNA]</scope>
    <source>
        <strain evidence="1 2">PRI2</strain>
    </source>
</reference>
<comment type="caution">
    <text evidence="1">The sequence shown here is derived from an EMBL/GenBank/DDBJ whole genome shotgun (WGS) entry which is preliminary data.</text>
</comment>
<accession>A0A4Z1NVG5</accession>
<dbReference type="EMBL" id="SNSC02000021">
    <property type="protein sequence ID" value="TID15262.1"/>
    <property type="molecule type" value="Genomic_DNA"/>
</dbReference>
<protein>
    <submittedName>
        <fullName evidence="1">Uncharacterized protein</fullName>
    </submittedName>
</protein>
<evidence type="ECO:0000313" key="1">
    <source>
        <dbReference type="EMBL" id="TID15262.1"/>
    </source>
</evidence>
<organism evidence="1 2">
    <name type="scientific">Venturia nashicola</name>
    <dbReference type="NCBI Taxonomy" id="86259"/>
    <lineage>
        <taxon>Eukaryota</taxon>
        <taxon>Fungi</taxon>
        <taxon>Dikarya</taxon>
        <taxon>Ascomycota</taxon>
        <taxon>Pezizomycotina</taxon>
        <taxon>Dothideomycetes</taxon>
        <taxon>Pleosporomycetidae</taxon>
        <taxon>Venturiales</taxon>
        <taxon>Venturiaceae</taxon>
        <taxon>Venturia</taxon>
    </lineage>
</organism>
<name>A0A4Z1NVG5_9PEZI</name>
<gene>
    <name evidence="1" type="ORF">E6O75_ATG08515</name>
</gene>
<dbReference type="Proteomes" id="UP000298493">
    <property type="component" value="Unassembled WGS sequence"/>
</dbReference>
<dbReference type="AlphaFoldDB" id="A0A4Z1NVG5"/>
<keyword evidence="2" id="KW-1185">Reference proteome</keyword>